<evidence type="ECO:0000256" key="8">
    <source>
        <dbReference type="SAM" id="Phobius"/>
    </source>
</evidence>
<evidence type="ECO:0000256" key="5">
    <source>
        <dbReference type="ARBA" id="ARBA00022692"/>
    </source>
</evidence>
<feature type="domain" description="Glycosyltransferase RgtA/B/C/D-like" evidence="9">
    <location>
        <begin position="52"/>
        <end position="214"/>
    </location>
</feature>
<feature type="transmembrane region" description="Helical" evidence="8">
    <location>
        <begin position="335"/>
        <end position="352"/>
    </location>
</feature>
<protein>
    <recommendedName>
        <fullName evidence="9">Glycosyltransferase RgtA/B/C/D-like domain-containing protein</fullName>
    </recommendedName>
</protein>
<dbReference type="AlphaFoldDB" id="A0A6I2MSN8"/>
<feature type="transmembrane region" description="Helical" evidence="8">
    <location>
        <begin position="76"/>
        <end position="94"/>
    </location>
</feature>
<sequence>MALGKNSINRIEILSFLSFFAITGITFFKSALELEDAEQAYYSQWLRWGYDDQPPLYTWLQYGVNQIFGSHKISFSLLRGVIFACILLLVWQFARKVIKDSKKSELVVFGLVLIPVFIDFTFRRLSHTSLLCGAVVVSYLVLQQLVHYKTWKNYALLGLVVGIGILSKYNYVLFLAALGATLFFDESLRKVVSNKKMVLAFLIVLALTLPHFYWLLGPWGYASELGESVSIKTQNESGEGIFIIGPLFSLLLNLLRLIAPLMAVFILTFSLKKIRFRRPELDWLAKMALTQLAVLVLFFVVLNVQKVEERWLLPLVLPFMVLLMRSVEFKSVIKWSSYGFVLFLIVIGFQVLRTPVEKVMGIPSSVHFGFEPLNDVLEKKYDDRIWMLPDVTYAGNVKLLNPEKEVFAKDDFSLPISKLLNVEGVEVMLKRDVTGNEKVLDSILNFGKERDTLFIVKFDGNLYTP</sequence>
<dbReference type="EMBL" id="WKJH01000024">
    <property type="protein sequence ID" value="MRX65565.1"/>
    <property type="molecule type" value="Genomic_DNA"/>
</dbReference>
<evidence type="ECO:0000256" key="7">
    <source>
        <dbReference type="ARBA" id="ARBA00023136"/>
    </source>
</evidence>
<dbReference type="GO" id="GO:0016763">
    <property type="term" value="F:pentosyltransferase activity"/>
    <property type="evidence" value="ECO:0007669"/>
    <property type="project" value="TreeGrafter"/>
</dbReference>
<keyword evidence="7 8" id="KW-0472">Membrane</keyword>
<dbReference type="Proteomes" id="UP000443153">
    <property type="component" value="Unassembled WGS sequence"/>
</dbReference>
<comment type="caution">
    <text evidence="10">The sequence shown here is derived from an EMBL/GenBank/DDBJ whole genome shotgun (WGS) entry which is preliminary data.</text>
</comment>
<gene>
    <name evidence="10" type="ORF">GJ691_15530</name>
</gene>
<dbReference type="PANTHER" id="PTHR33908:SF11">
    <property type="entry name" value="MEMBRANE PROTEIN"/>
    <property type="match status" value="1"/>
</dbReference>
<evidence type="ECO:0000256" key="4">
    <source>
        <dbReference type="ARBA" id="ARBA00022679"/>
    </source>
</evidence>
<accession>A0A6I2MSN8</accession>
<feature type="transmembrane region" description="Helical" evidence="8">
    <location>
        <begin position="241"/>
        <end position="271"/>
    </location>
</feature>
<feature type="transmembrane region" description="Helical" evidence="8">
    <location>
        <begin position="13"/>
        <end position="32"/>
    </location>
</feature>
<evidence type="ECO:0000256" key="1">
    <source>
        <dbReference type="ARBA" id="ARBA00004651"/>
    </source>
</evidence>
<comment type="subcellular location">
    <subcellularLocation>
        <location evidence="1">Cell membrane</location>
        <topology evidence="1">Multi-pass membrane protein</topology>
    </subcellularLocation>
</comment>
<keyword evidence="2" id="KW-1003">Cell membrane</keyword>
<organism evidence="10 11">
    <name type="scientific">Maribacter luteus</name>
    <dbReference type="NCBI Taxonomy" id="2594478"/>
    <lineage>
        <taxon>Bacteria</taxon>
        <taxon>Pseudomonadati</taxon>
        <taxon>Bacteroidota</taxon>
        <taxon>Flavobacteriia</taxon>
        <taxon>Flavobacteriales</taxon>
        <taxon>Flavobacteriaceae</taxon>
        <taxon>Maribacter</taxon>
    </lineage>
</organism>
<dbReference type="OrthoDB" id="1172410at2"/>
<keyword evidence="6 8" id="KW-1133">Transmembrane helix</keyword>
<evidence type="ECO:0000259" key="9">
    <source>
        <dbReference type="Pfam" id="PF13231"/>
    </source>
</evidence>
<dbReference type="GO" id="GO:0005886">
    <property type="term" value="C:plasma membrane"/>
    <property type="evidence" value="ECO:0007669"/>
    <property type="project" value="UniProtKB-SubCell"/>
</dbReference>
<keyword evidence="5 8" id="KW-0812">Transmembrane</keyword>
<keyword evidence="11" id="KW-1185">Reference proteome</keyword>
<proteinExistence type="predicted"/>
<name>A0A6I2MSN8_9FLAO</name>
<reference evidence="10 11" key="1">
    <citation type="submission" date="2019-11" db="EMBL/GenBank/DDBJ databases">
        <title>Maribacter lutea sp. nov., a marine bacterium isolated from intertidal sand.</title>
        <authorList>
            <person name="Liu A."/>
        </authorList>
    </citation>
    <scope>NUCLEOTIDE SEQUENCE [LARGE SCALE GENOMIC DNA]</scope>
    <source>
        <strain evidence="10 11">RZ05</strain>
    </source>
</reference>
<feature type="transmembrane region" description="Helical" evidence="8">
    <location>
        <begin position="154"/>
        <end position="185"/>
    </location>
</feature>
<feature type="transmembrane region" description="Helical" evidence="8">
    <location>
        <begin position="106"/>
        <end position="122"/>
    </location>
</feature>
<dbReference type="InterPro" id="IPR050297">
    <property type="entry name" value="LipidA_mod_glycosyltrf_83"/>
</dbReference>
<dbReference type="InterPro" id="IPR038731">
    <property type="entry name" value="RgtA/B/C-like"/>
</dbReference>
<dbReference type="PANTHER" id="PTHR33908">
    <property type="entry name" value="MANNOSYLTRANSFERASE YKCB-RELATED"/>
    <property type="match status" value="1"/>
</dbReference>
<feature type="transmembrane region" description="Helical" evidence="8">
    <location>
        <begin position="283"/>
        <end position="305"/>
    </location>
</feature>
<keyword evidence="3" id="KW-0328">Glycosyltransferase</keyword>
<dbReference type="Pfam" id="PF13231">
    <property type="entry name" value="PMT_2"/>
    <property type="match status" value="1"/>
</dbReference>
<evidence type="ECO:0000256" key="2">
    <source>
        <dbReference type="ARBA" id="ARBA00022475"/>
    </source>
</evidence>
<evidence type="ECO:0000256" key="3">
    <source>
        <dbReference type="ARBA" id="ARBA00022676"/>
    </source>
</evidence>
<dbReference type="RefSeq" id="WP_154368494.1">
    <property type="nucleotide sequence ID" value="NZ_WKJH01000024.1"/>
</dbReference>
<dbReference type="GO" id="GO:0009103">
    <property type="term" value="P:lipopolysaccharide biosynthetic process"/>
    <property type="evidence" value="ECO:0007669"/>
    <property type="project" value="UniProtKB-ARBA"/>
</dbReference>
<feature type="transmembrane region" description="Helical" evidence="8">
    <location>
        <begin position="197"/>
        <end position="221"/>
    </location>
</feature>
<feature type="transmembrane region" description="Helical" evidence="8">
    <location>
        <begin position="311"/>
        <end position="328"/>
    </location>
</feature>
<keyword evidence="4" id="KW-0808">Transferase</keyword>
<evidence type="ECO:0000313" key="11">
    <source>
        <dbReference type="Proteomes" id="UP000443153"/>
    </source>
</evidence>
<evidence type="ECO:0000256" key="6">
    <source>
        <dbReference type="ARBA" id="ARBA00022989"/>
    </source>
</evidence>
<evidence type="ECO:0000313" key="10">
    <source>
        <dbReference type="EMBL" id="MRX65565.1"/>
    </source>
</evidence>